<dbReference type="SUPFAM" id="SSF56112">
    <property type="entry name" value="Protein kinase-like (PK-like)"/>
    <property type="match status" value="1"/>
</dbReference>
<dbReference type="InterPro" id="IPR011009">
    <property type="entry name" value="Kinase-like_dom_sf"/>
</dbReference>
<feature type="domain" description="Aminoglycoside phosphotransferase" evidence="1">
    <location>
        <begin position="99"/>
        <end position="371"/>
    </location>
</feature>
<dbReference type="GO" id="GO:0005739">
    <property type="term" value="C:mitochondrion"/>
    <property type="evidence" value="ECO:0007669"/>
    <property type="project" value="TreeGrafter"/>
</dbReference>
<dbReference type="InterPro" id="IPR002575">
    <property type="entry name" value="Aminoglycoside_PTrfase"/>
</dbReference>
<dbReference type="InterPro" id="IPR051035">
    <property type="entry name" value="Mito_inheritance_9"/>
</dbReference>
<accession>A0A9P4L8X5</accession>
<organism evidence="2 3">
    <name type="scientific">Cucurbitaria berberidis CBS 394.84</name>
    <dbReference type="NCBI Taxonomy" id="1168544"/>
    <lineage>
        <taxon>Eukaryota</taxon>
        <taxon>Fungi</taxon>
        <taxon>Dikarya</taxon>
        <taxon>Ascomycota</taxon>
        <taxon>Pezizomycotina</taxon>
        <taxon>Dothideomycetes</taxon>
        <taxon>Pleosporomycetidae</taxon>
        <taxon>Pleosporales</taxon>
        <taxon>Pleosporineae</taxon>
        <taxon>Cucurbitariaceae</taxon>
        <taxon>Cucurbitaria</taxon>
    </lineage>
</organism>
<name>A0A9P4L8X5_9PLEO</name>
<dbReference type="GeneID" id="63846081"/>
<evidence type="ECO:0000313" key="2">
    <source>
        <dbReference type="EMBL" id="KAF1846500.1"/>
    </source>
</evidence>
<dbReference type="Pfam" id="PF01636">
    <property type="entry name" value="APH"/>
    <property type="match status" value="1"/>
</dbReference>
<dbReference type="Proteomes" id="UP000800039">
    <property type="component" value="Unassembled WGS sequence"/>
</dbReference>
<dbReference type="AlphaFoldDB" id="A0A9P4L8X5"/>
<dbReference type="Gene3D" id="3.90.1200.10">
    <property type="match status" value="1"/>
</dbReference>
<dbReference type="OrthoDB" id="10003767at2759"/>
<dbReference type="Gene3D" id="3.30.200.20">
    <property type="entry name" value="Phosphorylase Kinase, domain 1"/>
    <property type="match status" value="1"/>
</dbReference>
<keyword evidence="3" id="KW-1185">Reference proteome</keyword>
<evidence type="ECO:0000313" key="3">
    <source>
        <dbReference type="Proteomes" id="UP000800039"/>
    </source>
</evidence>
<dbReference type="EMBL" id="ML976616">
    <property type="protein sequence ID" value="KAF1846500.1"/>
    <property type="molecule type" value="Genomic_DNA"/>
</dbReference>
<protein>
    <submittedName>
        <fullName evidence="2">Phosphotransferase family protein</fullName>
    </submittedName>
</protein>
<evidence type="ECO:0000259" key="1">
    <source>
        <dbReference type="Pfam" id="PF01636"/>
    </source>
</evidence>
<dbReference type="RefSeq" id="XP_040789063.1">
    <property type="nucleotide sequence ID" value="XM_040928829.1"/>
</dbReference>
<reference evidence="2" key="1">
    <citation type="submission" date="2020-01" db="EMBL/GenBank/DDBJ databases">
        <authorList>
            <consortium name="DOE Joint Genome Institute"/>
            <person name="Haridas S."/>
            <person name="Albert R."/>
            <person name="Binder M."/>
            <person name="Bloem J."/>
            <person name="Labutti K."/>
            <person name="Salamov A."/>
            <person name="Andreopoulos B."/>
            <person name="Baker S.E."/>
            <person name="Barry K."/>
            <person name="Bills G."/>
            <person name="Bluhm B.H."/>
            <person name="Cannon C."/>
            <person name="Castanera R."/>
            <person name="Culley D.E."/>
            <person name="Daum C."/>
            <person name="Ezra D."/>
            <person name="Gonzalez J.B."/>
            <person name="Henrissat B."/>
            <person name="Kuo A."/>
            <person name="Liang C."/>
            <person name="Lipzen A."/>
            <person name="Lutzoni F."/>
            <person name="Magnuson J."/>
            <person name="Mondo S."/>
            <person name="Nolan M."/>
            <person name="Ohm R."/>
            <person name="Pangilinan J."/>
            <person name="Park H.-J."/>
            <person name="Ramirez L."/>
            <person name="Alfaro M."/>
            <person name="Sun H."/>
            <person name="Tritt A."/>
            <person name="Yoshinaga Y."/>
            <person name="Zwiers L.-H."/>
            <person name="Turgeon B.G."/>
            <person name="Goodwin S.B."/>
            <person name="Spatafora J.W."/>
            <person name="Crous P.W."/>
            <person name="Grigoriev I.V."/>
        </authorList>
    </citation>
    <scope>NUCLEOTIDE SEQUENCE</scope>
    <source>
        <strain evidence="2">CBS 394.84</strain>
    </source>
</reference>
<comment type="caution">
    <text evidence="2">The sequence shown here is derived from an EMBL/GenBank/DDBJ whole genome shotgun (WGS) entry which is preliminary data.</text>
</comment>
<sequence>MALFRKLNSQLVIRSSYRPFPRTITPLRARKPFTESARSLAGHSREQLSELFEYTSGRWLWNDAQKRSERRRVFNVSELKRIAAAAVNRNVQDVVRFEKLAEGGFNRTFLVTMHDGYQFVGRIPYLVTEPKHLVVASEVATMDFLRSHGLPVPKVYSYSTTSENPAGTEYIFMERIRGTKLGDIWFDLPEKARITVVTKLVELESRLFALPFPASGSIYYNKDLKVECNKVDIPVVDSGCASGFCVGPDTRLRLWYGKRLDIQTDRGPYMDSAAVLTAGAKKEIAYLKEFGRPLHPFQRLHREIYNYEKQSPFEHMDSLEKYLQIVPYLTPNGNETLTRPTLRHPDLNPGNIFISDDLEITGLIDWQNSAILPLFLQCGIPNSLQNYGDSVSESLTLPEIPHDFNELSERKQSEQVELLRRRQIHYFYVAMTAKLNPTHYDALNYEFSTLRRKLFDHSGSYWEGDNVTLKADLVNLTKKWSNIVNSCSRNATKPPCPIFFSEDEVSECLRLDAAQVEADEQLKACEDAVGIGSEGWVPAELYDEIKQRERKLKADALEAAESEEERQRLHEHWIFDDFDEEEYL</sequence>
<dbReference type="PANTHER" id="PTHR36091:SF2">
    <property type="entry name" value="AMINOGLYCOSIDE PHOSPHOTRANSFERASE DOMAIN-CONTAINING PROTEIN"/>
    <property type="match status" value="1"/>
</dbReference>
<proteinExistence type="predicted"/>
<gene>
    <name evidence="2" type="ORF">K460DRAFT_285570</name>
</gene>
<dbReference type="PANTHER" id="PTHR36091">
    <property type="entry name" value="ALTERED INHERITANCE OF MITOCHONDRIA PROTEIN 9, MITOCHONDRIAL"/>
    <property type="match status" value="1"/>
</dbReference>